<name>A0ABR7IU11_9CLOT</name>
<proteinExistence type="predicted"/>
<gene>
    <name evidence="2" type="ORF">H8Z77_10855</name>
</gene>
<protein>
    <submittedName>
        <fullName evidence="2">MBL fold metallo-hydrolase</fullName>
    </submittedName>
</protein>
<evidence type="ECO:0000313" key="2">
    <source>
        <dbReference type="EMBL" id="MBC5788504.1"/>
    </source>
</evidence>
<dbReference type="InterPro" id="IPR036866">
    <property type="entry name" value="RibonucZ/Hydroxyglut_hydro"/>
</dbReference>
<feature type="domain" description="Metallo-beta-lactamase" evidence="1">
    <location>
        <begin position="11"/>
        <end position="183"/>
    </location>
</feature>
<sequence>MKFYSLCSSSKGNCTYLGDGNHGILIDAGFGIRNYTNSMRLAGLNPDGIQAIFITHEHSDHISGLRKLTEKYQVPVYGSKGTLIELLKKEAVSPTTKLYEINHRAVQIGDWEIRAYHTSHDSAESLGYTVSSQQKKVALCTDLGYVSEEVQQQLQGSDFVLLESNYDVHMLFTGGYPPFLKERIFSKKGHLSNEDCAEQLKWLIQQGTSRFLLGHLSKENNLPQIALEHSVSYLQQNQMMIEQDYRLEVAPERNPGKVIEV</sequence>
<dbReference type="PANTHER" id="PTHR47619:SF1">
    <property type="entry name" value="EXODEOXYRIBONUCLEASE WALJ"/>
    <property type="match status" value="1"/>
</dbReference>
<evidence type="ECO:0000259" key="1">
    <source>
        <dbReference type="SMART" id="SM00849"/>
    </source>
</evidence>
<evidence type="ECO:0000313" key="3">
    <source>
        <dbReference type="Proteomes" id="UP000649151"/>
    </source>
</evidence>
<organism evidence="2 3">
    <name type="scientific">Clostridium facile</name>
    <dbReference type="NCBI Taxonomy" id="2763035"/>
    <lineage>
        <taxon>Bacteria</taxon>
        <taxon>Bacillati</taxon>
        <taxon>Bacillota</taxon>
        <taxon>Clostridia</taxon>
        <taxon>Eubacteriales</taxon>
        <taxon>Clostridiaceae</taxon>
        <taxon>Clostridium</taxon>
    </lineage>
</organism>
<dbReference type="SMART" id="SM00849">
    <property type="entry name" value="Lactamase_B"/>
    <property type="match status" value="1"/>
</dbReference>
<dbReference type="Gene3D" id="3.60.15.10">
    <property type="entry name" value="Ribonuclease Z/Hydroxyacylglutathione hydrolase-like"/>
    <property type="match status" value="1"/>
</dbReference>
<reference evidence="2 3" key="1">
    <citation type="submission" date="2020-08" db="EMBL/GenBank/DDBJ databases">
        <title>Genome public.</title>
        <authorList>
            <person name="Liu C."/>
            <person name="Sun Q."/>
        </authorList>
    </citation>
    <scope>NUCLEOTIDE SEQUENCE [LARGE SCALE GENOMIC DNA]</scope>
    <source>
        <strain evidence="2 3">NSJ-27</strain>
    </source>
</reference>
<dbReference type="RefSeq" id="WP_186997007.1">
    <property type="nucleotide sequence ID" value="NZ_JACOQK010000001.1"/>
</dbReference>
<comment type="caution">
    <text evidence="2">The sequence shown here is derived from an EMBL/GenBank/DDBJ whole genome shotgun (WGS) entry which is preliminary data.</text>
</comment>
<dbReference type="Proteomes" id="UP000649151">
    <property type="component" value="Unassembled WGS sequence"/>
</dbReference>
<keyword evidence="3" id="KW-1185">Reference proteome</keyword>
<accession>A0ABR7IU11</accession>
<dbReference type="EMBL" id="JACOQK010000001">
    <property type="protein sequence ID" value="MBC5788504.1"/>
    <property type="molecule type" value="Genomic_DNA"/>
</dbReference>
<dbReference type="InterPro" id="IPR001279">
    <property type="entry name" value="Metallo-B-lactamas"/>
</dbReference>
<dbReference type="InterPro" id="IPR052533">
    <property type="entry name" value="WalJ/YycJ-like"/>
</dbReference>
<dbReference type="PANTHER" id="PTHR47619">
    <property type="entry name" value="METALLO-HYDROLASE YYCJ-RELATED"/>
    <property type="match status" value="1"/>
</dbReference>
<dbReference type="Pfam" id="PF12706">
    <property type="entry name" value="Lactamase_B_2"/>
    <property type="match status" value="1"/>
</dbReference>
<dbReference type="SUPFAM" id="SSF56281">
    <property type="entry name" value="Metallo-hydrolase/oxidoreductase"/>
    <property type="match status" value="1"/>
</dbReference>